<evidence type="ECO:0000313" key="4">
    <source>
        <dbReference type="Proteomes" id="UP000254181"/>
    </source>
</evidence>
<feature type="domain" description="Thiamine pyrophosphate enzyme central" evidence="2">
    <location>
        <begin position="1"/>
        <end position="129"/>
    </location>
</feature>
<reference evidence="3 4" key="1">
    <citation type="submission" date="2018-06" db="EMBL/GenBank/DDBJ databases">
        <authorList>
            <consortium name="Pathogen Informatics"/>
            <person name="Doyle S."/>
        </authorList>
    </citation>
    <scope>NUCLEOTIDE SEQUENCE [LARGE SCALE GENOMIC DNA]</scope>
    <source>
        <strain evidence="3 4">NCTC9075</strain>
    </source>
</reference>
<comment type="similarity">
    <text evidence="1">Belongs to the TPP enzyme family.</text>
</comment>
<name>A0A377KD51_ECOLX</name>
<dbReference type="GO" id="GO:0009028">
    <property type="term" value="F:tartronate-semialdehyde synthase activity"/>
    <property type="evidence" value="ECO:0007669"/>
    <property type="project" value="UniProtKB-EC"/>
</dbReference>
<organism evidence="3 4">
    <name type="scientific">Escherichia coli</name>
    <dbReference type="NCBI Taxonomy" id="562"/>
    <lineage>
        <taxon>Bacteria</taxon>
        <taxon>Pseudomonadati</taxon>
        <taxon>Pseudomonadota</taxon>
        <taxon>Gammaproteobacteria</taxon>
        <taxon>Enterobacterales</taxon>
        <taxon>Enterobacteriaceae</taxon>
        <taxon>Escherichia</taxon>
    </lineage>
</organism>
<accession>A0A377KD51</accession>
<dbReference type="InterPro" id="IPR012000">
    <property type="entry name" value="Thiamin_PyroP_enz_cen_dom"/>
</dbReference>
<proteinExistence type="inferred from homology"/>
<dbReference type="GO" id="GO:0000287">
    <property type="term" value="F:magnesium ion binding"/>
    <property type="evidence" value="ECO:0007669"/>
    <property type="project" value="InterPro"/>
</dbReference>
<dbReference type="GO" id="GO:0009099">
    <property type="term" value="P:L-valine biosynthetic process"/>
    <property type="evidence" value="ECO:0007669"/>
    <property type="project" value="TreeGrafter"/>
</dbReference>
<evidence type="ECO:0000256" key="1">
    <source>
        <dbReference type="ARBA" id="ARBA00007812"/>
    </source>
</evidence>
<dbReference type="Gene3D" id="3.40.50.1220">
    <property type="entry name" value="TPP-binding domain"/>
    <property type="match status" value="1"/>
</dbReference>
<dbReference type="InterPro" id="IPR029035">
    <property type="entry name" value="DHS-like_NAD/FAD-binding_dom"/>
</dbReference>
<keyword evidence="3" id="KW-0436">Ligase</keyword>
<dbReference type="FunFam" id="3.40.50.1220:FF:000008">
    <property type="entry name" value="Acetolactate synthase"/>
    <property type="match status" value="1"/>
</dbReference>
<dbReference type="GO" id="GO:0016874">
    <property type="term" value="F:ligase activity"/>
    <property type="evidence" value="ECO:0007669"/>
    <property type="project" value="UniProtKB-KW"/>
</dbReference>
<dbReference type="EC" id="4.1.1.47" evidence="3"/>
<gene>
    <name evidence="3" type="primary">gclA_2</name>
    <name evidence="3" type="ORF">NCTC9075_05885</name>
</gene>
<dbReference type="InterPro" id="IPR045229">
    <property type="entry name" value="TPP_enz"/>
</dbReference>
<keyword evidence="3" id="KW-0456">Lyase</keyword>
<dbReference type="EMBL" id="UGEM01000004">
    <property type="protein sequence ID" value="STP22396.1"/>
    <property type="molecule type" value="Genomic_DNA"/>
</dbReference>
<evidence type="ECO:0000259" key="2">
    <source>
        <dbReference type="Pfam" id="PF00205"/>
    </source>
</evidence>
<dbReference type="GO" id="GO:0030976">
    <property type="term" value="F:thiamine pyrophosphate binding"/>
    <property type="evidence" value="ECO:0007669"/>
    <property type="project" value="InterPro"/>
</dbReference>
<protein>
    <submittedName>
        <fullName evidence="3">Glyoxylate carboligase</fullName>
        <ecNumber evidence="3">4.1.1.47</ecNumber>
    </submittedName>
</protein>
<dbReference type="AlphaFoldDB" id="A0A377KD51"/>
<dbReference type="PANTHER" id="PTHR18968">
    <property type="entry name" value="THIAMINE PYROPHOSPHATE ENZYMES"/>
    <property type="match status" value="1"/>
</dbReference>
<dbReference type="GO" id="GO:0050660">
    <property type="term" value="F:flavin adenine dinucleotide binding"/>
    <property type="evidence" value="ECO:0007669"/>
    <property type="project" value="TreeGrafter"/>
</dbReference>
<dbReference type="Pfam" id="PF00205">
    <property type="entry name" value="TPP_enzyme_M"/>
    <property type="match status" value="1"/>
</dbReference>
<dbReference type="SUPFAM" id="SSF52467">
    <property type="entry name" value="DHS-like NAD/FAD-binding domain"/>
    <property type="match status" value="1"/>
</dbReference>
<dbReference type="GO" id="GO:0005948">
    <property type="term" value="C:acetolactate synthase complex"/>
    <property type="evidence" value="ECO:0007669"/>
    <property type="project" value="TreeGrafter"/>
</dbReference>
<dbReference type="Proteomes" id="UP000254181">
    <property type="component" value="Unassembled WGS sequence"/>
</dbReference>
<dbReference type="PANTHER" id="PTHR18968:SF14">
    <property type="entry name" value="GLYOXYLATE CARBOLIGASE"/>
    <property type="match status" value="1"/>
</dbReference>
<evidence type="ECO:0000313" key="3">
    <source>
        <dbReference type="EMBL" id="STP22396.1"/>
    </source>
</evidence>
<dbReference type="GO" id="GO:0009097">
    <property type="term" value="P:isoleucine biosynthetic process"/>
    <property type="evidence" value="ECO:0007669"/>
    <property type="project" value="TreeGrafter"/>
</dbReference>
<sequence>MLNDAEKPVIIAGGGIINAEASELLREFVELTGVPVIQTLRGWGALSDDHPLMIGRMGCQAGHRYGNASYLASDFVFGIGNRWANRHTGAIETYTEGRKFIHVDIEPAQIGRIFAPDLGIVSDAESALTLFIQVARDMKSRGELKDRSRWIAECASVNAQCFVVQTLTAIQLNRSACITK</sequence>